<dbReference type="Gene3D" id="1.10.10.10">
    <property type="entry name" value="Winged helix-like DNA-binding domain superfamily/Winged helix DNA-binding domain"/>
    <property type="match status" value="1"/>
</dbReference>
<comment type="caution">
    <text evidence="5">The sequence shown here is derived from an EMBL/GenBank/DDBJ whole genome shotgun (WGS) entry which is preliminary data.</text>
</comment>
<dbReference type="AlphaFoldDB" id="A0ABD5UZL9"/>
<gene>
    <name evidence="5" type="ORF">ACFQGH_05215</name>
</gene>
<dbReference type="InterPro" id="IPR000485">
    <property type="entry name" value="AsnC-type_HTH_dom"/>
</dbReference>
<feature type="domain" description="HTH asnC-type" evidence="4">
    <location>
        <begin position="11"/>
        <end position="72"/>
    </location>
</feature>
<keyword evidence="2" id="KW-0238">DNA-binding</keyword>
<dbReference type="InterPro" id="IPR019888">
    <property type="entry name" value="Tscrpt_reg_AsnC-like"/>
</dbReference>
<dbReference type="Pfam" id="PF01037">
    <property type="entry name" value="AsnC_trans_reg"/>
    <property type="match status" value="1"/>
</dbReference>
<dbReference type="PANTHER" id="PTHR30154">
    <property type="entry name" value="LEUCINE-RESPONSIVE REGULATORY PROTEIN"/>
    <property type="match status" value="1"/>
</dbReference>
<protein>
    <submittedName>
        <fullName evidence="5">Lrp/AsnC family transcriptional regulator</fullName>
    </submittedName>
</protein>
<keyword evidence="6" id="KW-1185">Reference proteome</keyword>
<reference evidence="5 6" key="1">
    <citation type="journal article" date="2019" name="Int. J. Syst. Evol. Microbiol.">
        <title>The Global Catalogue of Microorganisms (GCM) 10K type strain sequencing project: providing services to taxonomists for standard genome sequencing and annotation.</title>
        <authorList>
            <consortium name="The Broad Institute Genomics Platform"/>
            <consortium name="The Broad Institute Genome Sequencing Center for Infectious Disease"/>
            <person name="Wu L."/>
            <person name="Ma J."/>
        </authorList>
    </citation>
    <scope>NUCLEOTIDE SEQUENCE [LARGE SCALE GENOMIC DNA]</scope>
    <source>
        <strain evidence="5 6">CGMCC 1.3240</strain>
    </source>
</reference>
<dbReference type="GO" id="GO:0003677">
    <property type="term" value="F:DNA binding"/>
    <property type="evidence" value="ECO:0007669"/>
    <property type="project" value="UniProtKB-KW"/>
</dbReference>
<evidence type="ECO:0000256" key="1">
    <source>
        <dbReference type="ARBA" id="ARBA00023015"/>
    </source>
</evidence>
<organism evidence="5 6">
    <name type="scientific">Halalkalicoccus tibetensis</name>
    <dbReference type="NCBI Taxonomy" id="175632"/>
    <lineage>
        <taxon>Archaea</taxon>
        <taxon>Methanobacteriati</taxon>
        <taxon>Methanobacteriota</taxon>
        <taxon>Stenosarchaea group</taxon>
        <taxon>Halobacteria</taxon>
        <taxon>Halobacteriales</taxon>
        <taxon>Halococcaceae</taxon>
        <taxon>Halalkalicoccus</taxon>
    </lineage>
</organism>
<evidence type="ECO:0000256" key="2">
    <source>
        <dbReference type="ARBA" id="ARBA00023125"/>
    </source>
</evidence>
<dbReference type="InterPro" id="IPR019887">
    <property type="entry name" value="Tscrpt_reg_AsnC/Lrp_C"/>
</dbReference>
<evidence type="ECO:0000313" key="6">
    <source>
        <dbReference type="Proteomes" id="UP001596312"/>
    </source>
</evidence>
<dbReference type="InterPro" id="IPR011008">
    <property type="entry name" value="Dimeric_a/b-barrel"/>
</dbReference>
<dbReference type="Gene3D" id="3.30.70.920">
    <property type="match status" value="1"/>
</dbReference>
<keyword evidence="3" id="KW-0804">Transcription</keyword>
<dbReference type="RefSeq" id="WP_340603100.1">
    <property type="nucleotide sequence ID" value="NZ_JBBMXV010000001.1"/>
</dbReference>
<dbReference type="PROSITE" id="PS50956">
    <property type="entry name" value="HTH_ASNC_2"/>
    <property type="match status" value="1"/>
</dbReference>
<dbReference type="InterPro" id="IPR036390">
    <property type="entry name" value="WH_DNA-bd_sf"/>
</dbReference>
<dbReference type="InterPro" id="IPR011991">
    <property type="entry name" value="ArsR-like_HTH"/>
</dbReference>
<dbReference type="InterPro" id="IPR036388">
    <property type="entry name" value="WH-like_DNA-bd_sf"/>
</dbReference>
<dbReference type="CDD" id="cd00090">
    <property type="entry name" value="HTH_ARSR"/>
    <property type="match status" value="1"/>
</dbReference>
<evidence type="ECO:0000313" key="5">
    <source>
        <dbReference type="EMBL" id="MFC6904595.1"/>
    </source>
</evidence>
<dbReference type="SUPFAM" id="SSF46785">
    <property type="entry name" value="Winged helix' DNA-binding domain"/>
    <property type="match status" value="1"/>
</dbReference>
<dbReference type="SMART" id="SM00344">
    <property type="entry name" value="HTH_ASNC"/>
    <property type="match status" value="1"/>
</dbReference>
<keyword evidence="1" id="KW-0805">Transcription regulation</keyword>
<name>A0ABD5UZL9_9EURY</name>
<dbReference type="EMBL" id="JBHSXQ010000001">
    <property type="protein sequence ID" value="MFC6904595.1"/>
    <property type="molecule type" value="Genomic_DNA"/>
</dbReference>
<dbReference type="SUPFAM" id="SSF54909">
    <property type="entry name" value="Dimeric alpha+beta barrel"/>
    <property type="match status" value="1"/>
</dbReference>
<dbReference type="PRINTS" id="PR00033">
    <property type="entry name" value="HTHASNC"/>
</dbReference>
<evidence type="ECO:0000256" key="3">
    <source>
        <dbReference type="ARBA" id="ARBA00023163"/>
    </source>
</evidence>
<dbReference type="Pfam" id="PF13412">
    <property type="entry name" value="HTH_24"/>
    <property type="match status" value="1"/>
</dbReference>
<proteinExistence type="predicted"/>
<accession>A0ABD5UZL9</accession>
<dbReference type="Proteomes" id="UP001596312">
    <property type="component" value="Unassembled WGS sequence"/>
</dbReference>
<sequence length="172" mass="18901">MQSEDRDAVDLDETDLAILERVERDSDVNLEELSDTLDLSRSAIHYRLKKLKNSGVITSTSADVDPLALGLSLLIITEVSVAHESGYAEDIGEALAGIDGVYQVYYTLGDTDFIVHSRVQNRAQMNELIDKIVGIDGVNETSSTFVMQEIKTGDRTVANMSETMIDDVLDDS</sequence>
<dbReference type="PANTHER" id="PTHR30154:SF34">
    <property type="entry name" value="TRANSCRIPTIONAL REGULATOR AZLB"/>
    <property type="match status" value="1"/>
</dbReference>
<evidence type="ECO:0000259" key="4">
    <source>
        <dbReference type="PROSITE" id="PS50956"/>
    </source>
</evidence>